<dbReference type="InterPro" id="IPR036249">
    <property type="entry name" value="Thioredoxin-like_sf"/>
</dbReference>
<organism evidence="2 3">
    <name type="scientific">Boseongicola aestuarii</name>
    <dbReference type="NCBI Taxonomy" id="1470561"/>
    <lineage>
        <taxon>Bacteria</taxon>
        <taxon>Pseudomonadati</taxon>
        <taxon>Pseudomonadota</taxon>
        <taxon>Alphaproteobacteria</taxon>
        <taxon>Rhodobacterales</taxon>
        <taxon>Paracoccaceae</taxon>
        <taxon>Boseongicola</taxon>
    </lineage>
</organism>
<accession>A0A238IVA1</accession>
<evidence type="ECO:0000313" key="2">
    <source>
        <dbReference type="EMBL" id="SMX22388.1"/>
    </source>
</evidence>
<dbReference type="InterPro" id="IPR010634">
    <property type="entry name" value="DUF1223"/>
</dbReference>
<sequence>MAVMRLLVWFSAIWMALASFAAAEEAVVVELFTSQGCSSCPPADKILSELSKREDIIALALHVDYWDYIGWKDAFADPAHTIRQRGYSRAAGKQTIYTPQMVVGGVDHVVGSNPMKLMDTIEAHRARVKPASVTLGRDGDRVSVSIRATGPMPSGGAVVQVATVTPMETVEIRRGENAGRTLNYHNIVRKLVEIGKWDGRGTYRASVRVPDGVRVVVLVQRSASGPILGAAQLR</sequence>
<keyword evidence="3" id="KW-1185">Reference proteome</keyword>
<reference evidence="2 3" key="1">
    <citation type="submission" date="2017-05" db="EMBL/GenBank/DDBJ databases">
        <authorList>
            <person name="Song R."/>
            <person name="Chenine A.L."/>
            <person name="Ruprecht R.M."/>
        </authorList>
    </citation>
    <scope>NUCLEOTIDE SEQUENCE [LARGE SCALE GENOMIC DNA]</scope>
    <source>
        <strain evidence="2 3">CECT 8489</strain>
    </source>
</reference>
<protein>
    <recommendedName>
        <fullName evidence="4">DUF1223 domain-containing protein</fullName>
    </recommendedName>
</protein>
<feature type="signal peptide" evidence="1">
    <location>
        <begin position="1"/>
        <end position="21"/>
    </location>
</feature>
<name>A0A238IVA1_9RHOB</name>
<proteinExistence type="predicted"/>
<gene>
    <name evidence="2" type="ORF">BOA8489_00484</name>
</gene>
<dbReference type="EMBL" id="FXXQ01000001">
    <property type="protein sequence ID" value="SMX22388.1"/>
    <property type="molecule type" value="Genomic_DNA"/>
</dbReference>
<feature type="chain" id="PRO_5013144824" description="DUF1223 domain-containing protein" evidence="1">
    <location>
        <begin position="22"/>
        <end position="234"/>
    </location>
</feature>
<evidence type="ECO:0000313" key="3">
    <source>
        <dbReference type="Proteomes" id="UP000201838"/>
    </source>
</evidence>
<dbReference type="PANTHER" id="PTHR36057">
    <property type="match status" value="1"/>
</dbReference>
<evidence type="ECO:0008006" key="4">
    <source>
        <dbReference type="Google" id="ProtNLM"/>
    </source>
</evidence>
<keyword evidence="1" id="KW-0732">Signal</keyword>
<dbReference type="Proteomes" id="UP000201838">
    <property type="component" value="Unassembled WGS sequence"/>
</dbReference>
<dbReference type="Pfam" id="PF06764">
    <property type="entry name" value="DUF1223"/>
    <property type="match status" value="1"/>
</dbReference>
<evidence type="ECO:0000256" key="1">
    <source>
        <dbReference type="SAM" id="SignalP"/>
    </source>
</evidence>
<dbReference type="PANTHER" id="PTHR36057:SF1">
    <property type="entry name" value="LIPOPROTEIN LIPID ATTACHMENT SITE-LIKE PROTEIN, PUTATIVE (DUF1223)-RELATED"/>
    <property type="match status" value="1"/>
</dbReference>
<dbReference type="SUPFAM" id="SSF52833">
    <property type="entry name" value="Thioredoxin-like"/>
    <property type="match status" value="1"/>
</dbReference>
<dbReference type="AlphaFoldDB" id="A0A238IVA1"/>